<keyword evidence="5 10" id="KW-0645">Protease</keyword>
<dbReference type="HOGENOM" id="CLU_008523_13_1_1"/>
<dbReference type="FunFam" id="3.40.50.12670:FF:000002">
    <property type="entry name" value="Carboxypeptidase"/>
    <property type="match status" value="1"/>
</dbReference>
<organism evidence="11 14">
    <name type="scientific">Medicago truncatula</name>
    <name type="common">Barrel medic</name>
    <name type="synonym">Medicago tribuloides</name>
    <dbReference type="NCBI Taxonomy" id="3880"/>
    <lineage>
        <taxon>Eukaryota</taxon>
        <taxon>Viridiplantae</taxon>
        <taxon>Streptophyta</taxon>
        <taxon>Embryophyta</taxon>
        <taxon>Tracheophyta</taxon>
        <taxon>Spermatophyta</taxon>
        <taxon>Magnoliopsida</taxon>
        <taxon>eudicotyledons</taxon>
        <taxon>Gunneridae</taxon>
        <taxon>Pentapetalae</taxon>
        <taxon>rosids</taxon>
        <taxon>fabids</taxon>
        <taxon>Fabales</taxon>
        <taxon>Fabaceae</taxon>
        <taxon>Papilionoideae</taxon>
        <taxon>50 kb inversion clade</taxon>
        <taxon>NPAAA clade</taxon>
        <taxon>Hologalegina</taxon>
        <taxon>IRL clade</taxon>
        <taxon>Trifolieae</taxon>
        <taxon>Medicago</taxon>
    </lineage>
</organism>
<dbReference type="EMBL" id="PSQE01000003">
    <property type="protein sequence ID" value="RHN69560.1"/>
    <property type="molecule type" value="Genomic_DNA"/>
</dbReference>
<dbReference type="EMBL" id="CM001219">
    <property type="protein sequence ID" value="AES72400.1"/>
    <property type="molecule type" value="Genomic_DNA"/>
</dbReference>
<dbReference type="OMA" id="KMGTKMS"/>
<gene>
    <name evidence="13" type="primary">11433806</name>
    <name evidence="11" type="ordered locus">MTR_3g090130</name>
    <name evidence="12" type="ORF">MtrunA17_Chr3g0126031</name>
</gene>
<evidence type="ECO:0000256" key="7">
    <source>
        <dbReference type="ARBA" id="ARBA00022801"/>
    </source>
</evidence>
<evidence type="ECO:0000256" key="9">
    <source>
        <dbReference type="ARBA" id="ARBA00023180"/>
    </source>
</evidence>
<evidence type="ECO:0000313" key="15">
    <source>
        <dbReference type="Proteomes" id="UP000265566"/>
    </source>
</evidence>
<evidence type="ECO:0000256" key="3">
    <source>
        <dbReference type="ARBA" id="ARBA00022525"/>
    </source>
</evidence>
<feature type="signal peptide" evidence="10">
    <location>
        <begin position="1"/>
        <end position="22"/>
    </location>
</feature>
<dbReference type="FunFam" id="3.40.50.11320:FF:000005">
    <property type="entry name" value="Carboxypeptidase"/>
    <property type="match status" value="1"/>
</dbReference>
<dbReference type="InterPro" id="IPR001563">
    <property type="entry name" value="Peptidase_S10"/>
</dbReference>
<dbReference type="MEROPS" id="S10.005"/>
<dbReference type="InterPro" id="IPR018202">
    <property type="entry name" value="Ser_caboxypep_ser_AS"/>
</dbReference>
<evidence type="ECO:0000313" key="13">
    <source>
        <dbReference type="EnsemblPlants" id="AES72400"/>
    </source>
</evidence>
<dbReference type="EnsemblPlants" id="AES72400">
    <property type="protein sequence ID" value="AES72400"/>
    <property type="gene ID" value="MTR_3g090130"/>
</dbReference>
<dbReference type="PANTHER" id="PTHR11802:SF20">
    <property type="entry name" value="SERINE CARBOXYPEPTIDASE-LIKE 41-RELATED"/>
    <property type="match status" value="1"/>
</dbReference>
<evidence type="ECO:0000256" key="5">
    <source>
        <dbReference type="ARBA" id="ARBA00022670"/>
    </source>
</evidence>
<dbReference type="InterPro" id="IPR033124">
    <property type="entry name" value="Ser_caboxypep_his_AS"/>
</dbReference>
<reference evidence="15" key="4">
    <citation type="journal article" date="2018" name="Nat. Plants">
        <title>Whole-genome landscape of Medicago truncatula symbiotic genes.</title>
        <authorList>
            <person name="Pecrix Y."/>
            <person name="Staton S.E."/>
            <person name="Sallet E."/>
            <person name="Lelandais-Briere C."/>
            <person name="Moreau S."/>
            <person name="Carrere S."/>
            <person name="Blein T."/>
            <person name="Jardinaud M.F."/>
            <person name="Latrasse D."/>
            <person name="Zouine M."/>
            <person name="Zahm M."/>
            <person name="Kreplak J."/>
            <person name="Mayjonade B."/>
            <person name="Satge C."/>
            <person name="Perez M."/>
            <person name="Cauet S."/>
            <person name="Marande W."/>
            <person name="Chantry-Darmon C."/>
            <person name="Lopez-Roques C."/>
            <person name="Bouchez O."/>
            <person name="Berard A."/>
            <person name="Debelle F."/>
            <person name="Munos S."/>
            <person name="Bendahmane A."/>
            <person name="Berges H."/>
            <person name="Niebel A."/>
            <person name="Buitink J."/>
            <person name="Frugier F."/>
            <person name="Benhamed M."/>
            <person name="Crespi M."/>
            <person name="Gouzy J."/>
            <person name="Gamas P."/>
        </authorList>
    </citation>
    <scope>NUCLEOTIDE SEQUENCE [LARGE SCALE GENOMIC DNA]</scope>
    <source>
        <strain evidence="15">cv. Jemalong A17</strain>
    </source>
</reference>
<accession>G7J656</accession>
<dbReference type="PROSITE" id="PS00560">
    <property type="entry name" value="CARBOXYPEPT_SER_HIS"/>
    <property type="match status" value="1"/>
</dbReference>
<dbReference type="GO" id="GO:0005576">
    <property type="term" value="C:extracellular region"/>
    <property type="evidence" value="ECO:0007669"/>
    <property type="project" value="UniProtKB-SubCell"/>
</dbReference>
<dbReference type="PANTHER" id="PTHR11802">
    <property type="entry name" value="SERINE PROTEASE FAMILY S10 SERINE CARBOXYPEPTIDASE"/>
    <property type="match status" value="1"/>
</dbReference>
<keyword evidence="8" id="KW-1015">Disulfide bond</keyword>
<dbReference type="InterPro" id="IPR029058">
    <property type="entry name" value="AB_hydrolase_fold"/>
</dbReference>
<reference evidence="12" key="5">
    <citation type="journal article" date="2018" name="Nat. Plants">
        <title>Whole-genome landscape of Medicago truncatula symbiotic genes.</title>
        <authorList>
            <person name="Pecrix Y."/>
            <person name="Gamas P."/>
            <person name="Carrere S."/>
        </authorList>
    </citation>
    <scope>NUCLEOTIDE SEQUENCE</scope>
    <source>
        <tissue evidence="12">Leaves</tissue>
    </source>
</reference>
<evidence type="ECO:0000256" key="2">
    <source>
        <dbReference type="ARBA" id="ARBA00009431"/>
    </source>
</evidence>
<protein>
    <recommendedName>
        <fullName evidence="10">Carboxypeptidase</fullName>
        <ecNumber evidence="10">3.4.16.-</ecNumber>
    </recommendedName>
</protein>
<keyword evidence="9" id="KW-0325">Glycoprotein</keyword>
<evidence type="ECO:0000313" key="14">
    <source>
        <dbReference type="Proteomes" id="UP000002051"/>
    </source>
</evidence>
<dbReference type="Proteomes" id="UP000002051">
    <property type="component" value="Chromosome 3"/>
</dbReference>
<proteinExistence type="inferred from homology"/>
<reference evidence="11 14" key="2">
    <citation type="journal article" date="2014" name="BMC Genomics">
        <title>An improved genome release (version Mt4.0) for the model legume Medicago truncatula.</title>
        <authorList>
            <person name="Tang H."/>
            <person name="Krishnakumar V."/>
            <person name="Bidwell S."/>
            <person name="Rosen B."/>
            <person name="Chan A."/>
            <person name="Zhou S."/>
            <person name="Gentzbittel L."/>
            <person name="Childs K.L."/>
            <person name="Yandell M."/>
            <person name="Gundlach H."/>
            <person name="Mayer K.F."/>
            <person name="Schwartz D.C."/>
            <person name="Town C.D."/>
        </authorList>
    </citation>
    <scope>GENOME REANNOTATION</scope>
    <source>
        <strain evidence="13 14">cv. Jemalong A17</strain>
    </source>
</reference>
<dbReference type="Gene3D" id="3.40.50.1820">
    <property type="entry name" value="alpha/beta hydrolase"/>
    <property type="match status" value="1"/>
</dbReference>
<evidence type="ECO:0000313" key="12">
    <source>
        <dbReference type="EMBL" id="RHN69560.1"/>
    </source>
</evidence>
<dbReference type="KEGG" id="mtr:11433806"/>
<comment type="similarity">
    <text evidence="2 10">Belongs to the peptidase S10 family.</text>
</comment>
<reference evidence="13" key="3">
    <citation type="submission" date="2015-04" db="UniProtKB">
        <authorList>
            <consortium name="EnsemblPlants"/>
        </authorList>
    </citation>
    <scope>IDENTIFICATION</scope>
    <source>
        <strain evidence="13">cv. Jemalong A17</strain>
    </source>
</reference>
<sequence length="465" mass="52426">MRKCWFVGVLFVVAYGSLLVEGYPIEDLVVKLPGQPKVKFSQYAGYVDIDIKHGRSLFYYFVEADHLPHKKPLTLWLNGGPGCSSIGGGAFTELGPFYPSGDGRGLRKNSKSWNTVSNILFVESPAGVGWSYSNTTSDYNIGDASTANDMLLFMLKWYEKFPSYKSRKLFLTGESYAGHYIPQLANAILDYNAHSSSFKFNIKGVAIGNPLLKLDRDRQATYEYLWSHGMISDEIVLAIRNDCNFDASYDNLSKSCKEAINVTRKIVSQYVDNYDVILDVCYPAIAEQEIRLKKMATKISLSVDVCIDYESFNYLNLPEVQKALHANRTNLPYPWGMCSDVLNYSNTDPDVDMLPILKRIVQNHIPIWVYSGDQDSVVPLLGSRTLIRELAHDMKFKITDSYRVWFHKGQAGGWVTEYENLLTFATVRGAGHMVPYGQPSRALHLFSSFVHGKRLPNTTKPSIGE</sequence>
<evidence type="ECO:0000256" key="1">
    <source>
        <dbReference type="ARBA" id="ARBA00004613"/>
    </source>
</evidence>
<feature type="chain" id="PRO_5014485585" description="Carboxypeptidase" evidence="10">
    <location>
        <begin position="23"/>
        <end position="465"/>
    </location>
</feature>
<dbReference type="Pfam" id="PF00450">
    <property type="entry name" value="Peptidase_S10"/>
    <property type="match status" value="1"/>
</dbReference>
<dbReference type="EC" id="3.4.16.-" evidence="10"/>
<dbReference type="GO" id="GO:0004185">
    <property type="term" value="F:serine-type carboxypeptidase activity"/>
    <property type="evidence" value="ECO:0000318"/>
    <property type="project" value="GO_Central"/>
</dbReference>
<dbReference type="PROSITE" id="PS00131">
    <property type="entry name" value="CARBOXYPEPT_SER_SER"/>
    <property type="match status" value="1"/>
</dbReference>
<dbReference type="Gene3D" id="6.10.250.940">
    <property type="match status" value="1"/>
</dbReference>
<dbReference type="Gramene" id="rna18043">
    <property type="protein sequence ID" value="RHN69560.1"/>
    <property type="gene ID" value="gene18043"/>
</dbReference>
<reference evidence="11 14" key="1">
    <citation type="journal article" date="2011" name="Nature">
        <title>The Medicago genome provides insight into the evolution of rhizobial symbioses.</title>
        <authorList>
            <person name="Young N.D."/>
            <person name="Debelle F."/>
            <person name="Oldroyd G.E."/>
            <person name="Geurts R."/>
            <person name="Cannon S.B."/>
            <person name="Udvardi M.K."/>
            <person name="Benedito V.A."/>
            <person name="Mayer K.F."/>
            <person name="Gouzy J."/>
            <person name="Schoof H."/>
            <person name="Van de Peer Y."/>
            <person name="Proost S."/>
            <person name="Cook D.R."/>
            <person name="Meyers B.C."/>
            <person name="Spannagl M."/>
            <person name="Cheung F."/>
            <person name="De Mita S."/>
            <person name="Krishnakumar V."/>
            <person name="Gundlach H."/>
            <person name="Zhou S."/>
            <person name="Mudge J."/>
            <person name="Bharti A.K."/>
            <person name="Murray J.D."/>
            <person name="Naoumkina M.A."/>
            <person name="Rosen B."/>
            <person name="Silverstein K.A."/>
            <person name="Tang H."/>
            <person name="Rombauts S."/>
            <person name="Zhao P.X."/>
            <person name="Zhou P."/>
            <person name="Barbe V."/>
            <person name="Bardou P."/>
            <person name="Bechner M."/>
            <person name="Bellec A."/>
            <person name="Berger A."/>
            <person name="Berges H."/>
            <person name="Bidwell S."/>
            <person name="Bisseling T."/>
            <person name="Choisne N."/>
            <person name="Couloux A."/>
            <person name="Denny R."/>
            <person name="Deshpande S."/>
            <person name="Dai X."/>
            <person name="Doyle J.J."/>
            <person name="Dudez A.M."/>
            <person name="Farmer A.D."/>
            <person name="Fouteau S."/>
            <person name="Franken C."/>
            <person name="Gibelin C."/>
            <person name="Gish J."/>
            <person name="Goldstein S."/>
            <person name="Gonzalez A.J."/>
            <person name="Green P.J."/>
            <person name="Hallab A."/>
            <person name="Hartog M."/>
            <person name="Hua A."/>
            <person name="Humphray S.J."/>
            <person name="Jeong D.H."/>
            <person name="Jing Y."/>
            <person name="Jocker A."/>
            <person name="Kenton S.M."/>
            <person name="Kim D.J."/>
            <person name="Klee K."/>
            <person name="Lai H."/>
            <person name="Lang C."/>
            <person name="Lin S."/>
            <person name="Macmil S.L."/>
            <person name="Magdelenat G."/>
            <person name="Matthews L."/>
            <person name="McCorrison J."/>
            <person name="Monaghan E.L."/>
            <person name="Mun J.H."/>
            <person name="Najar F.Z."/>
            <person name="Nicholson C."/>
            <person name="Noirot C."/>
            <person name="O'Bleness M."/>
            <person name="Paule C.R."/>
            <person name="Poulain J."/>
            <person name="Prion F."/>
            <person name="Qin B."/>
            <person name="Qu C."/>
            <person name="Retzel E.F."/>
            <person name="Riddle C."/>
            <person name="Sallet E."/>
            <person name="Samain S."/>
            <person name="Samson N."/>
            <person name="Sanders I."/>
            <person name="Saurat O."/>
            <person name="Scarpelli C."/>
            <person name="Schiex T."/>
            <person name="Segurens B."/>
            <person name="Severin A.J."/>
            <person name="Sherrier D.J."/>
            <person name="Shi R."/>
            <person name="Sims S."/>
            <person name="Singer S.R."/>
            <person name="Sinharoy S."/>
            <person name="Sterck L."/>
            <person name="Viollet A."/>
            <person name="Wang B.B."/>
            <person name="Wang K."/>
            <person name="Wang M."/>
            <person name="Wang X."/>
            <person name="Warfsmann J."/>
            <person name="Weissenbach J."/>
            <person name="White D.D."/>
            <person name="White J.D."/>
            <person name="Wiley G.B."/>
            <person name="Wincker P."/>
            <person name="Xing Y."/>
            <person name="Yang L."/>
            <person name="Yao Z."/>
            <person name="Ying F."/>
            <person name="Zhai J."/>
            <person name="Zhou L."/>
            <person name="Zuber A."/>
            <person name="Denarie J."/>
            <person name="Dixon R.A."/>
            <person name="May G.D."/>
            <person name="Schwartz D.C."/>
            <person name="Rogers J."/>
            <person name="Quetier F."/>
            <person name="Town C.D."/>
            <person name="Roe B.A."/>
        </authorList>
    </citation>
    <scope>NUCLEOTIDE SEQUENCE [LARGE SCALE GENOMIC DNA]</scope>
    <source>
        <strain evidence="11">A17</strain>
        <strain evidence="13 14">cv. Jemalong A17</strain>
    </source>
</reference>
<dbReference type="PaxDb" id="3880-AES72400"/>
<keyword evidence="7 10" id="KW-0378">Hydrolase</keyword>
<keyword evidence="4 10" id="KW-0121">Carboxypeptidase</keyword>
<dbReference type="SUPFAM" id="SSF53474">
    <property type="entry name" value="alpha/beta-Hydrolases"/>
    <property type="match status" value="1"/>
</dbReference>
<comment type="subcellular location">
    <subcellularLocation>
        <location evidence="1">Secreted</location>
    </subcellularLocation>
</comment>
<dbReference type="Proteomes" id="UP000265566">
    <property type="component" value="Chromosome 3"/>
</dbReference>
<keyword evidence="14" id="KW-1185">Reference proteome</keyword>
<dbReference type="PRINTS" id="PR00724">
    <property type="entry name" value="CRBOXYPTASEC"/>
</dbReference>
<dbReference type="Gene3D" id="3.40.50.11320">
    <property type="match status" value="1"/>
</dbReference>
<evidence type="ECO:0000313" key="11">
    <source>
        <dbReference type="EMBL" id="AES72400.1"/>
    </source>
</evidence>
<evidence type="ECO:0000256" key="4">
    <source>
        <dbReference type="ARBA" id="ARBA00022645"/>
    </source>
</evidence>
<evidence type="ECO:0000256" key="6">
    <source>
        <dbReference type="ARBA" id="ARBA00022729"/>
    </source>
</evidence>
<keyword evidence="6 10" id="KW-0732">Signal</keyword>
<name>G7J656_MEDTR</name>
<dbReference type="GO" id="GO:0006508">
    <property type="term" value="P:proteolysis"/>
    <property type="evidence" value="ECO:0007669"/>
    <property type="project" value="UniProtKB-KW"/>
</dbReference>
<evidence type="ECO:0000256" key="8">
    <source>
        <dbReference type="ARBA" id="ARBA00023157"/>
    </source>
</evidence>
<dbReference type="eggNOG" id="KOG1282">
    <property type="taxonomic scope" value="Eukaryota"/>
</dbReference>
<dbReference type="AlphaFoldDB" id="G7J656"/>
<evidence type="ECO:0000256" key="10">
    <source>
        <dbReference type="RuleBase" id="RU361156"/>
    </source>
</evidence>
<dbReference type="OrthoDB" id="443318at2759"/>
<dbReference type="FunFam" id="3.40.50.1820:FF:000030">
    <property type="entry name" value="Carboxypeptidase"/>
    <property type="match status" value="1"/>
</dbReference>
<keyword evidence="3" id="KW-0964">Secreted</keyword>